<dbReference type="Gene3D" id="1.10.418.10">
    <property type="entry name" value="Calponin-like domain"/>
    <property type="match status" value="1"/>
</dbReference>
<keyword evidence="2" id="KW-0282">Flagellum</keyword>
<dbReference type="GO" id="GO:0007288">
    <property type="term" value="P:sperm axoneme assembly"/>
    <property type="evidence" value="ECO:0007669"/>
    <property type="project" value="TreeGrafter"/>
</dbReference>
<dbReference type="GO" id="GO:0005737">
    <property type="term" value="C:cytoplasm"/>
    <property type="evidence" value="ECO:0007669"/>
    <property type="project" value="UniProtKB-ARBA"/>
</dbReference>
<sequence>MTDSLGLLTRKGRFLLHVLIHSYMRFFALIADEGLLPLCNKASELAKSEPDRSTRKKRVANAKLNNFTRLEPTLRLLGVQFNENVAQDIMTGQHGAATKLLYELYVALGKKQKAKLTRVAMEAMRPAATTKLKSIETVLYRERLKNLVPRQTDLQLQQISDHFEIKSKPVADKIARIHIAEQQKFQKIQEEQIAQDTEKHNIGRRRQNEIMAKIQAAVIQVPKPPRKHIVKAIEAKAFLKKKREAEDTYKEIKKFENSMAGNAFAVRSQVTDR</sequence>
<dbReference type="InterPro" id="IPR010441">
    <property type="entry name" value="CH_2"/>
</dbReference>
<dbReference type="PANTHER" id="PTHR14919">
    <property type="entry name" value="KPL2-RELATED"/>
    <property type="match status" value="1"/>
</dbReference>
<keyword evidence="2" id="KW-0969">Cilium</keyword>
<dbReference type="PANTHER" id="PTHR14919:SF0">
    <property type="entry name" value="SPERM FLAGELLAR PROTEIN 2"/>
    <property type="match status" value="1"/>
</dbReference>
<organism evidence="2 3">
    <name type="scientific">Patagioenas fasciata monilis</name>
    <dbReference type="NCBI Taxonomy" id="372326"/>
    <lineage>
        <taxon>Eukaryota</taxon>
        <taxon>Metazoa</taxon>
        <taxon>Chordata</taxon>
        <taxon>Craniata</taxon>
        <taxon>Vertebrata</taxon>
        <taxon>Euteleostomi</taxon>
        <taxon>Archelosauria</taxon>
        <taxon>Archosauria</taxon>
        <taxon>Dinosauria</taxon>
        <taxon>Saurischia</taxon>
        <taxon>Theropoda</taxon>
        <taxon>Coelurosauria</taxon>
        <taxon>Aves</taxon>
        <taxon>Neognathae</taxon>
        <taxon>Neoaves</taxon>
        <taxon>Columbimorphae</taxon>
        <taxon>Columbiformes</taxon>
        <taxon>Columbidae</taxon>
        <taxon>Patagioenas</taxon>
    </lineage>
</organism>
<dbReference type="InterPro" id="IPR036872">
    <property type="entry name" value="CH_dom_sf"/>
</dbReference>
<dbReference type="OrthoDB" id="62528at2759"/>
<dbReference type="Proteomes" id="UP000190648">
    <property type="component" value="Unassembled WGS sequence"/>
</dbReference>
<keyword evidence="2" id="KW-0966">Cell projection</keyword>
<dbReference type="AlphaFoldDB" id="A0A1V4KDP6"/>
<name>A0A1V4KDP6_PATFA</name>
<keyword evidence="3" id="KW-1185">Reference proteome</keyword>
<dbReference type="Pfam" id="PF06294">
    <property type="entry name" value="CH_2"/>
    <property type="match status" value="1"/>
</dbReference>
<evidence type="ECO:0000259" key="1">
    <source>
        <dbReference type="Pfam" id="PF06294"/>
    </source>
</evidence>
<feature type="domain" description="CH-like" evidence="1">
    <location>
        <begin position="57"/>
        <end position="105"/>
    </location>
</feature>
<dbReference type="EMBL" id="LSYS01003582">
    <property type="protein sequence ID" value="OPJ82471.1"/>
    <property type="molecule type" value="Genomic_DNA"/>
</dbReference>
<accession>A0A1V4KDP6</accession>
<dbReference type="InterPro" id="IPR052634">
    <property type="entry name" value="Sperm_flagellar-bone_growth"/>
</dbReference>
<dbReference type="GO" id="GO:0097225">
    <property type="term" value="C:sperm midpiece"/>
    <property type="evidence" value="ECO:0007669"/>
    <property type="project" value="TreeGrafter"/>
</dbReference>
<comment type="caution">
    <text evidence="2">The sequence shown here is derived from an EMBL/GenBank/DDBJ whole genome shotgun (WGS) entry which is preliminary data.</text>
</comment>
<dbReference type="GO" id="GO:0002177">
    <property type="term" value="C:manchette"/>
    <property type="evidence" value="ECO:0007669"/>
    <property type="project" value="TreeGrafter"/>
</dbReference>
<evidence type="ECO:0000313" key="3">
    <source>
        <dbReference type="Proteomes" id="UP000190648"/>
    </source>
</evidence>
<protein>
    <submittedName>
        <fullName evidence="2">Sperm flagellar protein 2 isoform A</fullName>
    </submittedName>
</protein>
<evidence type="ECO:0000313" key="2">
    <source>
        <dbReference type="EMBL" id="OPJ82471.1"/>
    </source>
</evidence>
<proteinExistence type="predicted"/>
<reference evidence="2 3" key="1">
    <citation type="submission" date="2016-02" db="EMBL/GenBank/DDBJ databases">
        <title>Band-tailed pigeon sequencing and assembly.</title>
        <authorList>
            <person name="Soares A.E."/>
            <person name="Novak B.J."/>
            <person name="Rice E.S."/>
            <person name="O'Connell B."/>
            <person name="Chang D."/>
            <person name="Weber S."/>
            <person name="Shapiro B."/>
        </authorList>
    </citation>
    <scope>NUCLEOTIDE SEQUENCE [LARGE SCALE GENOMIC DNA]</scope>
    <source>
        <strain evidence="2">BTP2013</strain>
        <tissue evidence="2">Blood</tissue>
    </source>
</reference>
<gene>
    <name evidence="2" type="primary">SPEF2</name>
    <name evidence="2" type="ORF">AV530_000303</name>
</gene>